<comment type="function">
    <text evidence="1">Forms pores that allow passive diffusion of small molecules across the outer membrane.</text>
</comment>
<dbReference type="InterPro" id="IPR023614">
    <property type="entry name" value="Porin_dom_sf"/>
</dbReference>
<dbReference type="GO" id="GO:0006811">
    <property type="term" value="P:monoatomic ion transport"/>
    <property type="evidence" value="ECO:0007669"/>
    <property type="project" value="UniProtKB-KW"/>
</dbReference>
<keyword evidence="9 14" id="KW-0732">Signal</keyword>
<comment type="similarity">
    <text evidence="3">Belongs to the Gram-negative porin family.</text>
</comment>
<keyword evidence="11" id="KW-0626">Porin</keyword>
<dbReference type="PANTHER" id="PTHR34501">
    <property type="entry name" value="PROTEIN YDDL-RELATED"/>
    <property type="match status" value="1"/>
</dbReference>
<dbReference type="InterPro" id="IPR050298">
    <property type="entry name" value="Gram-neg_bact_OMP"/>
</dbReference>
<evidence type="ECO:0000256" key="12">
    <source>
        <dbReference type="ARBA" id="ARBA00023136"/>
    </source>
</evidence>
<keyword evidence="7" id="KW-1134">Transmembrane beta strand</keyword>
<feature type="domain" description="Porin" evidence="15">
    <location>
        <begin position="7"/>
        <end position="325"/>
    </location>
</feature>
<evidence type="ECO:0000256" key="8">
    <source>
        <dbReference type="ARBA" id="ARBA00022692"/>
    </source>
</evidence>
<organism evidence="16">
    <name type="scientific">Haemophilus influenzae</name>
    <dbReference type="NCBI Taxonomy" id="727"/>
    <lineage>
        <taxon>Bacteria</taxon>
        <taxon>Pseudomonadati</taxon>
        <taxon>Pseudomonadota</taxon>
        <taxon>Gammaproteobacteria</taxon>
        <taxon>Pasteurellales</taxon>
        <taxon>Pasteurellaceae</taxon>
        <taxon>Haemophilus</taxon>
    </lineage>
</organism>
<protein>
    <recommendedName>
        <fullName evidence="5">Outer membrane protein P2</fullName>
    </recommendedName>
</protein>
<evidence type="ECO:0000256" key="5">
    <source>
        <dbReference type="ARBA" id="ARBA00016184"/>
    </source>
</evidence>
<dbReference type="CDD" id="cd00342">
    <property type="entry name" value="gram_neg_porins"/>
    <property type="match status" value="1"/>
</dbReference>
<evidence type="ECO:0000256" key="13">
    <source>
        <dbReference type="ARBA" id="ARBA00023237"/>
    </source>
</evidence>
<dbReference type="PANTHER" id="PTHR34501:SF2">
    <property type="entry name" value="OUTER MEMBRANE PORIN F-RELATED"/>
    <property type="match status" value="1"/>
</dbReference>
<evidence type="ECO:0000256" key="1">
    <source>
        <dbReference type="ARBA" id="ARBA00003674"/>
    </source>
</evidence>
<dbReference type="GO" id="GO:0015288">
    <property type="term" value="F:porin activity"/>
    <property type="evidence" value="ECO:0007669"/>
    <property type="project" value="UniProtKB-KW"/>
</dbReference>
<comment type="subcellular location">
    <subcellularLocation>
        <location evidence="2">Cell outer membrane</location>
        <topology evidence="2">Multi-pass membrane protein</topology>
    </subcellularLocation>
</comment>
<dbReference type="Pfam" id="PF13609">
    <property type="entry name" value="Porin_4"/>
    <property type="match status" value="1"/>
</dbReference>
<feature type="chain" id="PRO_5004162152" description="Outer membrane protein P2" evidence="14">
    <location>
        <begin position="21"/>
        <end position="390"/>
    </location>
</feature>
<evidence type="ECO:0000256" key="10">
    <source>
        <dbReference type="ARBA" id="ARBA00023065"/>
    </source>
</evidence>
<keyword evidence="8" id="KW-0812">Transmembrane</keyword>
<dbReference type="GO" id="GO:0046930">
    <property type="term" value="C:pore complex"/>
    <property type="evidence" value="ECO:0007669"/>
    <property type="project" value="UniProtKB-KW"/>
</dbReference>
<reference evidence="16" key="1">
    <citation type="journal article" date="1992" name="Infect. Immun.">
        <title>Molecular analysis of the P2 porin protein of nontypeable Haemophilus influenzae.</title>
        <authorList>
            <person name="Sikkema D.J."/>
            <person name="Murphy T.F."/>
        </authorList>
    </citation>
    <scope>NUCLEOTIDE SEQUENCE</scope>
    <source>
        <strain evidence="16">1479</strain>
    </source>
</reference>
<feature type="signal peptide" evidence="14">
    <location>
        <begin position="1"/>
        <end position="20"/>
    </location>
</feature>
<dbReference type="AlphaFoldDB" id="Q01450"/>
<dbReference type="GO" id="GO:0009279">
    <property type="term" value="C:cell outer membrane"/>
    <property type="evidence" value="ECO:0007669"/>
    <property type="project" value="UniProtKB-SubCell"/>
</dbReference>
<evidence type="ECO:0000256" key="11">
    <source>
        <dbReference type="ARBA" id="ARBA00023114"/>
    </source>
</evidence>
<evidence type="ECO:0000256" key="3">
    <source>
        <dbReference type="ARBA" id="ARBA00007539"/>
    </source>
</evidence>
<evidence type="ECO:0000256" key="6">
    <source>
        <dbReference type="ARBA" id="ARBA00022448"/>
    </source>
</evidence>
<evidence type="ECO:0000256" key="9">
    <source>
        <dbReference type="ARBA" id="ARBA00022729"/>
    </source>
</evidence>
<evidence type="ECO:0000256" key="4">
    <source>
        <dbReference type="ARBA" id="ARBA00011233"/>
    </source>
</evidence>
<sequence>MKKTLAALIVVAFAASAANAAVVYNNEGTKVELGGRLSVIAEQSSSTEDNQEQQHGALRNQGSRFHIKATHNFGDGFYAQGYLETRFVSKASKEKADQFADIVNKYAYLTLGNNTFGEVKLGRAKTIADEITTAEDKEYGLLNSKKYIPTNGNTVGYTFNGIDGLVLGANYLLAQERDLRTLDSRTNPTKSGEVTVGEVSNGIQVGAKYDANNIIVAIAYGRTNYKDSNHSYTQKIPKANAADADTDTTIIYPHHGKKQEVNGALASLGYRFSDLGLLVSLDSGYAKTKNYKAKHEKSYFVSPGFQYELMEDTNVYGNFKYERNSVDQGEKEREQALLFGIDHKLHKQVLTYIEGAYSRTRTTSVGDKQVASKVKTEKEKSVGVGLRVYF</sequence>
<keyword evidence="6" id="KW-0813">Transport</keyword>
<accession>Q01450</accession>
<name>Q01450_HAEIF</name>
<evidence type="ECO:0000256" key="7">
    <source>
        <dbReference type="ARBA" id="ARBA00022452"/>
    </source>
</evidence>
<dbReference type="Gene3D" id="2.40.160.10">
    <property type="entry name" value="Porin"/>
    <property type="match status" value="1"/>
</dbReference>
<keyword evidence="13" id="KW-0998">Cell outer membrane</keyword>
<comment type="subunit">
    <text evidence="4">Homotrimer.</text>
</comment>
<proteinExistence type="inferred from homology"/>
<dbReference type="InterPro" id="IPR033900">
    <property type="entry name" value="Gram_neg_porin_domain"/>
</dbReference>
<dbReference type="SUPFAM" id="SSF56935">
    <property type="entry name" value="Porins"/>
    <property type="match status" value="1"/>
</dbReference>
<keyword evidence="10" id="KW-0406">Ion transport</keyword>
<keyword evidence="12" id="KW-0472">Membrane</keyword>
<evidence type="ECO:0000313" key="16">
    <source>
        <dbReference type="EMBL" id="AAA24995.1"/>
    </source>
</evidence>
<evidence type="ECO:0000256" key="2">
    <source>
        <dbReference type="ARBA" id="ARBA00004571"/>
    </source>
</evidence>
<evidence type="ECO:0000259" key="15">
    <source>
        <dbReference type="Pfam" id="PF13609"/>
    </source>
</evidence>
<dbReference type="EMBL" id="M93268">
    <property type="protein sequence ID" value="AAA24995.1"/>
    <property type="molecule type" value="Genomic_DNA"/>
</dbReference>
<evidence type="ECO:0000256" key="14">
    <source>
        <dbReference type="SAM" id="SignalP"/>
    </source>
</evidence>
<gene>
    <name evidence="16" type="primary">OMPP2</name>
</gene>